<evidence type="ECO:0000313" key="3">
    <source>
        <dbReference type="EMBL" id="ALN78937.1"/>
    </source>
</evidence>
<keyword evidence="4" id="KW-1185">Reference proteome</keyword>
<dbReference type="InterPro" id="IPR029063">
    <property type="entry name" value="SAM-dependent_MTases_sf"/>
</dbReference>
<dbReference type="EMBL" id="CP011129">
    <property type="protein sequence ID" value="ALN78937.1"/>
    <property type="molecule type" value="Genomic_DNA"/>
</dbReference>
<dbReference type="SUPFAM" id="SSF53335">
    <property type="entry name" value="S-adenosyl-L-methionine-dependent methyltransferases"/>
    <property type="match status" value="1"/>
</dbReference>
<evidence type="ECO:0000256" key="1">
    <source>
        <dbReference type="ARBA" id="ARBA00022603"/>
    </source>
</evidence>
<dbReference type="RefSeq" id="WP_057916655.1">
    <property type="nucleotide sequence ID" value="NZ_CP011129.1"/>
</dbReference>
<reference evidence="3 4" key="1">
    <citation type="journal article" date="2015" name="BMC Genomics">
        <title>Comparative genomics and metabolic profiling of the genus Lysobacter.</title>
        <authorList>
            <person name="de Bruijn I."/>
            <person name="Cheng X."/>
            <person name="de Jager V."/>
            <person name="Exposito R.G."/>
            <person name="Watrous J."/>
            <person name="Patel N."/>
            <person name="Postma J."/>
            <person name="Dorrestein P.C."/>
            <person name="Kobayashi D."/>
            <person name="Raaijmakers J.M."/>
        </authorList>
    </citation>
    <scope>NUCLEOTIDE SEQUENCE [LARGE SCALE GENOMIC DNA]</scope>
    <source>
        <strain evidence="3 4">76</strain>
    </source>
</reference>
<dbReference type="InterPro" id="IPR007213">
    <property type="entry name" value="Ppm1/Ppm2/Tcmp"/>
</dbReference>
<dbReference type="PANTHER" id="PTHR43619">
    <property type="entry name" value="S-ADENOSYL-L-METHIONINE-DEPENDENT METHYLTRANSFERASE YKTD-RELATED"/>
    <property type="match status" value="1"/>
</dbReference>
<dbReference type="PATRIC" id="fig|84531.8.peg.803"/>
<protein>
    <submittedName>
        <fullName evidence="3">S-adenosyl methyltransferase family protein</fullName>
    </submittedName>
</protein>
<accession>A0A0S2F5U9</accession>
<gene>
    <name evidence="3" type="ORF">LA76x_0776</name>
</gene>
<name>A0A0S2F5U9_LYSAN</name>
<dbReference type="AlphaFoldDB" id="A0A0S2F5U9"/>
<dbReference type="STRING" id="84531.LA76x_0776"/>
<dbReference type="PIRSF" id="PIRSF028177">
    <property type="entry name" value="Polyketide_synth_Omtfrase_TcmP"/>
    <property type="match status" value="1"/>
</dbReference>
<dbReference type="GO" id="GO:0008168">
    <property type="term" value="F:methyltransferase activity"/>
    <property type="evidence" value="ECO:0007669"/>
    <property type="project" value="UniProtKB-KW"/>
</dbReference>
<dbReference type="eggNOG" id="COG3315">
    <property type="taxonomic scope" value="Bacteria"/>
</dbReference>
<dbReference type="InterPro" id="IPR016874">
    <property type="entry name" value="TcmP-like"/>
</dbReference>
<keyword evidence="2 3" id="KW-0808">Transferase</keyword>
<keyword evidence="1 3" id="KW-0489">Methyltransferase</keyword>
<proteinExistence type="predicted"/>
<evidence type="ECO:0000313" key="4">
    <source>
        <dbReference type="Proteomes" id="UP000060787"/>
    </source>
</evidence>
<dbReference type="PANTHER" id="PTHR43619:SF2">
    <property type="entry name" value="S-ADENOSYL-L-METHIONINE-DEPENDENT METHYLTRANSFERASES SUPERFAMILY PROTEIN"/>
    <property type="match status" value="1"/>
</dbReference>
<dbReference type="Pfam" id="PF04072">
    <property type="entry name" value="LCM"/>
    <property type="match status" value="1"/>
</dbReference>
<sequence>MRLEGSQETLLITLYAKAMDNRATPSILRDALADDLVRHIDYDFERFGLGPSDIRGLALRSRIIDGWTRAALQSRPDTLVLHLACGLDSRVFRVDPPLEVDWIDLDFPEVIRLREALLPQRAGRYRSLASDVMEPDWIERLDNQRPVLVIAEGLFPYLDERRARELVQRLIERFPQGGQLLCDLYSPLALRLLRHATMIRATQARIGDWTRAEPRSLEAWHPRLQFVDEPRLSEVVEVAALPRAQRWLFKLYDRFEWLRNLGRVARFRF</sequence>
<dbReference type="Proteomes" id="UP000060787">
    <property type="component" value="Chromosome"/>
</dbReference>
<dbReference type="KEGG" id="lab:LA76x_0776"/>
<dbReference type="GO" id="GO:0032259">
    <property type="term" value="P:methylation"/>
    <property type="evidence" value="ECO:0007669"/>
    <property type="project" value="UniProtKB-KW"/>
</dbReference>
<dbReference type="Gene3D" id="3.40.50.150">
    <property type="entry name" value="Vaccinia Virus protein VP39"/>
    <property type="match status" value="1"/>
</dbReference>
<evidence type="ECO:0000256" key="2">
    <source>
        <dbReference type="ARBA" id="ARBA00022679"/>
    </source>
</evidence>
<organism evidence="3 4">
    <name type="scientific">Lysobacter antibioticus</name>
    <dbReference type="NCBI Taxonomy" id="84531"/>
    <lineage>
        <taxon>Bacteria</taxon>
        <taxon>Pseudomonadati</taxon>
        <taxon>Pseudomonadota</taxon>
        <taxon>Gammaproteobacteria</taxon>
        <taxon>Lysobacterales</taxon>
        <taxon>Lysobacteraceae</taxon>
        <taxon>Lysobacter</taxon>
    </lineage>
</organism>